<accession>A0A0E9WK62</accession>
<name>A0A0E9WK62_ANGAN</name>
<proteinExistence type="predicted"/>
<reference evidence="1" key="1">
    <citation type="submission" date="2014-11" db="EMBL/GenBank/DDBJ databases">
        <authorList>
            <person name="Amaro Gonzalez C."/>
        </authorList>
    </citation>
    <scope>NUCLEOTIDE SEQUENCE</scope>
</reference>
<dbReference type="AlphaFoldDB" id="A0A0E9WK62"/>
<organism evidence="1">
    <name type="scientific">Anguilla anguilla</name>
    <name type="common">European freshwater eel</name>
    <name type="synonym">Muraena anguilla</name>
    <dbReference type="NCBI Taxonomy" id="7936"/>
    <lineage>
        <taxon>Eukaryota</taxon>
        <taxon>Metazoa</taxon>
        <taxon>Chordata</taxon>
        <taxon>Craniata</taxon>
        <taxon>Vertebrata</taxon>
        <taxon>Euteleostomi</taxon>
        <taxon>Actinopterygii</taxon>
        <taxon>Neopterygii</taxon>
        <taxon>Teleostei</taxon>
        <taxon>Anguilliformes</taxon>
        <taxon>Anguillidae</taxon>
        <taxon>Anguilla</taxon>
    </lineage>
</organism>
<evidence type="ECO:0000313" key="1">
    <source>
        <dbReference type="EMBL" id="JAH90769.1"/>
    </source>
</evidence>
<reference evidence="1" key="2">
    <citation type="journal article" date="2015" name="Fish Shellfish Immunol.">
        <title>Early steps in the European eel (Anguilla anguilla)-Vibrio vulnificus interaction in the gills: Role of the RtxA13 toxin.</title>
        <authorList>
            <person name="Callol A."/>
            <person name="Pajuelo D."/>
            <person name="Ebbesson L."/>
            <person name="Teles M."/>
            <person name="MacKenzie S."/>
            <person name="Amaro C."/>
        </authorList>
    </citation>
    <scope>NUCLEOTIDE SEQUENCE</scope>
</reference>
<sequence length="48" mass="5480">MSFAGSLWITGIGVTCLRTLQLQMWSFFKYTFPLQKLVSKHQRGASSK</sequence>
<dbReference type="EMBL" id="GBXM01017808">
    <property type="protein sequence ID" value="JAH90769.1"/>
    <property type="molecule type" value="Transcribed_RNA"/>
</dbReference>
<protein>
    <submittedName>
        <fullName evidence="1">Uncharacterized protein</fullName>
    </submittedName>
</protein>